<evidence type="ECO:0000313" key="2">
    <source>
        <dbReference type="Proteomes" id="UP001243009"/>
    </source>
</evidence>
<sequence length="224" mass="24231">MTLRRKTPPTERKRARLSLGPRLGLPMLALGLAAMLPARVAGVADLLPELAPAAPRPQTVAMRDGTAFAVPISAATLAGTPRANPLGEDRAVDARMLAEVARRQAELERRERELELREARAAAAETLARTQLSELGRLRQEVEKLVVRETAVAEADLESLVALYVNMKPPQAAKVLERLEATRAAAVLLKIPDRQAGPILASMEPPAALAVTQEIAGRREAFRR</sequence>
<dbReference type="RefSeq" id="WP_305108251.1">
    <property type="nucleotide sequence ID" value="NZ_JAUTWS010000087.1"/>
</dbReference>
<comment type="caution">
    <text evidence="1">The sequence shown here is derived from an EMBL/GenBank/DDBJ whole genome shotgun (WGS) entry which is preliminary data.</text>
</comment>
<organism evidence="1 2">
    <name type="scientific">Paracraurococcus lichenis</name>
    <dbReference type="NCBI Taxonomy" id="3064888"/>
    <lineage>
        <taxon>Bacteria</taxon>
        <taxon>Pseudomonadati</taxon>
        <taxon>Pseudomonadota</taxon>
        <taxon>Alphaproteobacteria</taxon>
        <taxon>Acetobacterales</taxon>
        <taxon>Roseomonadaceae</taxon>
        <taxon>Paracraurococcus</taxon>
    </lineage>
</organism>
<proteinExistence type="predicted"/>
<reference evidence="1 2" key="1">
    <citation type="submission" date="2023-08" db="EMBL/GenBank/DDBJ databases">
        <title>The draft genome sequence of Paracraurococcus sp. LOR1-02.</title>
        <authorList>
            <person name="Kingkaew E."/>
            <person name="Tanasupawat S."/>
        </authorList>
    </citation>
    <scope>NUCLEOTIDE SEQUENCE [LARGE SCALE GENOMIC DNA]</scope>
    <source>
        <strain evidence="1 2">LOR1-02</strain>
    </source>
</reference>
<accession>A0ABT9EBP8</accession>
<gene>
    <name evidence="1" type="ORF">Q7A36_34015</name>
</gene>
<name>A0ABT9EBP8_9PROT</name>
<evidence type="ECO:0000313" key="1">
    <source>
        <dbReference type="EMBL" id="MDO9713393.1"/>
    </source>
</evidence>
<dbReference type="Proteomes" id="UP001243009">
    <property type="component" value="Unassembled WGS sequence"/>
</dbReference>
<dbReference type="EMBL" id="JAUTWS010000087">
    <property type="protein sequence ID" value="MDO9713393.1"/>
    <property type="molecule type" value="Genomic_DNA"/>
</dbReference>
<keyword evidence="2" id="KW-1185">Reference proteome</keyword>
<dbReference type="SUPFAM" id="SSF158791">
    <property type="entry name" value="MgtE N-terminal domain-like"/>
    <property type="match status" value="1"/>
</dbReference>
<evidence type="ECO:0008006" key="3">
    <source>
        <dbReference type="Google" id="ProtNLM"/>
    </source>
</evidence>
<protein>
    <recommendedName>
        <fullName evidence="3">Magnesium transporter MgtE intracellular domain-containing protein</fullName>
    </recommendedName>
</protein>